<organism evidence="1 2">
    <name type="scientific">Thermogemmatispora aurantia</name>
    <dbReference type="NCBI Taxonomy" id="2045279"/>
    <lineage>
        <taxon>Bacteria</taxon>
        <taxon>Bacillati</taxon>
        <taxon>Chloroflexota</taxon>
        <taxon>Ktedonobacteria</taxon>
        <taxon>Thermogemmatisporales</taxon>
        <taxon>Thermogemmatisporaceae</taxon>
        <taxon>Thermogemmatispora</taxon>
    </lineage>
</organism>
<keyword evidence="2" id="KW-1185">Reference proteome</keyword>
<evidence type="ECO:0000313" key="1">
    <source>
        <dbReference type="EMBL" id="GER83803.1"/>
    </source>
</evidence>
<proteinExistence type="predicted"/>
<accession>A0A5J4K877</accession>
<name>A0A5J4K877_9CHLR</name>
<dbReference type="Proteomes" id="UP000334820">
    <property type="component" value="Unassembled WGS sequence"/>
</dbReference>
<protein>
    <submittedName>
        <fullName evidence="1">Uncharacterized protein</fullName>
    </submittedName>
</protein>
<dbReference type="AlphaFoldDB" id="A0A5J4K877"/>
<comment type="caution">
    <text evidence="1">The sequence shown here is derived from an EMBL/GenBank/DDBJ whole genome shotgun (WGS) entry which is preliminary data.</text>
</comment>
<sequence length="68" mass="7571">MIARGEDIGQEGKIILVLGPGWQLERIKVRIGYSQIFCLPTRIRPHCHITIGATSEAGIDGIVWIPYL</sequence>
<evidence type="ECO:0000313" key="2">
    <source>
        <dbReference type="Proteomes" id="UP000334820"/>
    </source>
</evidence>
<reference evidence="1 2" key="1">
    <citation type="journal article" date="2019" name="Int. J. Syst. Evol. Microbiol.">
        <title>Thermogemmatispora aurantia sp. nov. and Thermogemmatispora argillosa sp. nov., within the class Ktedonobacteria, and emended description of the genus Thermogemmatispora.</title>
        <authorList>
            <person name="Zheng Y."/>
            <person name="Wang C.M."/>
            <person name="Sakai Y."/>
            <person name="Abe K."/>
            <person name="Yokota A."/>
            <person name="Yabe S."/>
        </authorList>
    </citation>
    <scope>NUCLEOTIDE SEQUENCE [LARGE SCALE GENOMIC DNA]</scope>
    <source>
        <strain evidence="1 2">A1-2</strain>
    </source>
</reference>
<gene>
    <name evidence="1" type="ORF">KTAU_24400</name>
</gene>
<dbReference type="EMBL" id="BKZV01000003">
    <property type="protein sequence ID" value="GER83803.1"/>
    <property type="molecule type" value="Genomic_DNA"/>
</dbReference>